<evidence type="ECO:0000256" key="6">
    <source>
        <dbReference type="ARBA" id="ARBA00023136"/>
    </source>
</evidence>
<dbReference type="Proteomes" id="UP001611415">
    <property type="component" value="Unassembled WGS sequence"/>
</dbReference>
<feature type="transmembrane region" description="Helical" evidence="7">
    <location>
        <begin position="182"/>
        <end position="206"/>
    </location>
</feature>
<protein>
    <submittedName>
        <fullName evidence="9">Carbohydrate ABC transporter permease</fullName>
    </submittedName>
</protein>
<evidence type="ECO:0000313" key="9">
    <source>
        <dbReference type="EMBL" id="MFI2473906.1"/>
    </source>
</evidence>
<comment type="caution">
    <text evidence="9">The sequence shown here is derived from an EMBL/GenBank/DDBJ whole genome shotgun (WGS) entry which is preliminary data.</text>
</comment>
<dbReference type="PROSITE" id="PS50928">
    <property type="entry name" value="ABC_TM1"/>
    <property type="match status" value="1"/>
</dbReference>
<dbReference type="RefSeq" id="WP_397092519.1">
    <property type="nucleotide sequence ID" value="NZ_JBIRYO010000006.1"/>
</dbReference>
<sequence length="322" mass="35218">MSASVDDAVLDEAGTRTPPRKVVHRARRGRLARRRERAGWLFVAPNLAAVLVFLLFPLGFSLYLSFHAWDLFSPPRFVGTANYRRLFGSDPLFLIAMRNTAVFTVLTLLPTVAIGLVVAAVLNRKLAGIGLFRTLAFLPLVASTVAMAVVWRFMFTTDDGLLNLALGWFGVGPVPWLTDPDWALFSLSIVTVWKSVPFATVILLAAMQGVPETLYEAAKIDGAGAVRRLRSVTLPLIRGPLSFVFVVTVINSVQAFDQAYALTGGNGGPETGTYLLGIMLFQHAFGFYEVGYASALAWVIFAILLALTIVQLRLARRTETEL</sequence>
<dbReference type="Gene3D" id="1.10.3720.10">
    <property type="entry name" value="MetI-like"/>
    <property type="match status" value="1"/>
</dbReference>
<keyword evidence="4 7" id="KW-0812">Transmembrane</keyword>
<keyword evidence="6 7" id="KW-0472">Membrane</keyword>
<accession>A0ABW7WYJ9</accession>
<organism evidence="9 10">
    <name type="scientific">Nocardia xishanensis</name>
    <dbReference type="NCBI Taxonomy" id="238964"/>
    <lineage>
        <taxon>Bacteria</taxon>
        <taxon>Bacillati</taxon>
        <taxon>Actinomycetota</taxon>
        <taxon>Actinomycetes</taxon>
        <taxon>Mycobacteriales</taxon>
        <taxon>Nocardiaceae</taxon>
        <taxon>Nocardia</taxon>
    </lineage>
</organism>
<feature type="transmembrane region" description="Helical" evidence="7">
    <location>
        <begin position="38"/>
        <end position="66"/>
    </location>
</feature>
<keyword evidence="10" id="KW-1185">Reference proteome</keyword>
<evidence type="ECO:0000256" key="1">
    <source>
        <dbReference type="ARBA" id="ARBA00004651"/>
    </source>
</evidence>
<dbReference type="InterPro" id="IPR051393">
    <property type="entry name" value="ABC_transporter_permease"/>
</dbReference>
<dbReference type="EMBL" id="JBIRYO010000006">
    <property type="protein sequence ID" value="MFI2473906.1"/>
    <property type="molecule type" value="Genomic_DNA"/>
</dbReference>
<evidence type="ECO:0000256" key="7">
    <source>
        <dbReference type="RuleBase" id="RU363032"/>
    </source>
</evidence>
<feature type="transmembrane region" description="Helical" evidence="7">
    <location>
        <begin position="101"/>
        <end position="122"/>
    </location>
</feature>
<dbReference type="InterPro" id="IPR000515">
    <property type="entry name" value="MetI-like"/>
</dbReference>
<dbReference type="Pfam" id="PF00528">
    <property type="entry name" value="BPD_transp_1"/>
    <property type="match status" value="1"/>
</dbReference>
<evidence type="ECO:0000256" key="4">
    <source>
        <dbReference type="ARBA" id="ARBA00022692"/>
    </source>
</evidence>
<gene>
    <name evidence="9" type="ORF">ACH49W_11060</name>
</gene>
<dbReference type="PANTHER" id="PTHR30193:SF41">
    <property type="entry name" value="DIACETYLCHITOBIOSE UPTAKE SYSTEM PERMEASE PROTEIN NGCF"/>
    <property type="match status" value="1"/>
</dbReference>
<evidence type="ECO:0000259" key="8">
    <source>
        <dbReference type="PROSITE" id="PS50928"/>
    </source>
</evidence>
<evidence type="ECO:0000313" key="10">
    <source>
        <dbReference type="Proteomes" id="UP001611415"/>
    </source>
</evidence>
<dbReference type="InterPro" id="IPR035906">
    <property type="entry name" value="MetI-like_sf"/>
</dbReference>
<feature type="transmembrane region" description="Helical" evidence="7">
    <location>
        <begin position="290"/>
        <end position="310"/>
    </location>
</feature>
<evidence type="ECO:0000256" key="5">
    <source>
        <dbReference type="ARBA" id="ARBA00022989"/>
    </source>
</evidence>
<keyword evidence="2 7" id="KW-0813">Transport</keyword>
<evidence type="ECO:0000256" key="3">
    <source>
        <dbReference type="ARBA" id="ARBA00022475"/>
    </source>
</evidence>
<feature type="domain" description="ABC transmembrane type-1" evidence="8">
    <location>
        <begin position="97"/>
        <end position="311"/>
    </location>
</feature>
<dbReference type="CDD" id="cd06261">
    <property type="entry name" value="TM_PBP2"/>
    <property type="match status" value="1"/>
</dbReference>
<comment type="subcellular location">
    <subcellularLocation>
        <location evidence="1 7">Cell membrane</location>
        <topology evidence="1 7">Multi-pass membrane protein</topology>
    </subcellularLocation>
</comment>
<reference evidence="9 10" key="1">
    <citation type="submission" date="2024-10" db="EMBL/GenBank/DDBJ databases">
        <title>The Natural Products Discovery Center: Release of the First 8490 Sequenced Strains for Exploring Actinobacteria Biosynthetic Diversity.</title>
        <authorList>
            <person name="Kalkreuter E."/>
            <person name="Kautsar S.A."/>
            <person name="Yang D."/>
            <person name="Bader C.D."/>
            <person name="Teijaro C.N."/>
            <person name="Fluegel L."/>
            <person name="Davis C.M."/>
            <person name="Simpson J.R."/>
            <person name="Lauterbach L."/>
            <person name="Steele A.D."/>
            <person name="Gui C."/>
            <person name="Meng S."/>
            <person name="Li G."/>
            <person name="Viehrig K."/>
            <person name="Ye F."/>
            <person name="Su P."/>
            <person name="Kiefer A.F."/>
            <person name="Nichols A."/>
            <person name="Cepeda A.J."/>
            <person name="Yan W."/>
            <person name="Fan B."/>
            <person name="Jiang Y."/>
            <person name="Adhikari A."/>
            <person name="Zheng C.-J."/>
            <person name="Schuster L."/>
            <person name="Cowan T.M."/>
            <person name="Smanski M.J."/>
            <person name="Chevrette M.G."/>
            <person name="De Carvalho L.P.S."/>
            <person name="Shen B."/>
        </authorList>
    </citation>
    <scope>NUCLEOTIDE SEQUENCE [LARGE SCALE GENOMIC DNA]</scope>
    <source>
        <strain evidence="9 10">NPDC019275</strain>
    </source>
</reference>
<dbReference type="SUPFAM" id="SSF161098">
    <property type="entry name" value="MetI-like"/>
    <property type="match status" value="1"/>
</dbReference>
<name>A0ABW7WYJ9_9NOCA</name>
<evidence type="ECO:0000256" key="2">
    <source>
        <dbReference type="ARBA" id="ARBA00022448"/>
    </source>
</evidence>
<keyword evidence="3" id="KW-1003">Cell membrane</keyword>
<keyword evidence="5 7" id="KW-1133">Transmembrane helix</keyword>
<proteinExistence type="inferred from homology"/>
<feature type="transmembrane region" description="Helical" evidence="7">
    <location>
        <begin position="236"/>
        <end position="256"/>
    </location>
</feature>
<dbReference type="PANTHER" id="PTHR30193">
    <property type="entry name" value="ABC TRANSPORTER PERMEASE PROTEIN"/>
    <property type="match status" value="1"/>
</dbReference>
<feature type="transmembrane region" description="Helical" evidence="7">
    <location>
        <begin position="134"/>
        <end position="154"/>
    </location>
</feature>
<comment type="similarity">
    <text evidence="7">Belongs to the binding-protein-dependent transport system permease family.</text>
</comment>